<accession>A0ACD1BGI0</accession>
<evidence type="ECO:0000313" key="2">
    <source>
        <dbReference type="Proteomes" id="UP000594603"/>
    </source>
</evidence>
<organism evidence="1 2">
    <name type="scientific">Candidatus Sarcina troglodytae</name>
    <dbReference type="NCBI Taxonomy" id="2726954"/>
    <lineage>
        <taxon>Bacteria</taxon>
        <taxon>Bacillati</taxon>
        <taxon>Bacillota</taxon>
        <taxon>Clostridia</taxon>
        <taxon>Eubacteriales</taxon>
        <taxon>Clostridiaceae</taxon>
        <taxon>Sarcina</taxon>
    </lineage>
</organism>
<evidence type="ECO:0000313" key="1">
    <source>
        <dbReference type="EMBL" id="QPJ86669.1"/>
    </source>
</evidence>
<dbReference type="EMBL" id="CP051756">
    <property type="protein sequence ID" value="QPJ86669.1"/>
    <property type="molecule type" value="Genomic_DNA"/>
</dbReference>
<reference evidence="1" key="1">
    <citation type="submission" date="2020-04" db="EMBL/GenBank/DDBJ databases">
        <title>A novel bacterium ('Candidatus Sarcina troglodytae' sp. nov.) linked to a protracted, uniformly lethal epizootic among sanctuary western chimpanzees (Pan troglodytes verus) in Sierra Leone.</title>
        <authorList>
            <person name="Owens L.A."/>
            <person name="Colitti B."/>
            <person name="Hirji I."/>
            <person name="Pizaro A."/>
            <person name="Jaffe J.E."/>
            <person name="Moittie S."/>
            <person name="Bishop-Lilly K.A."/>
            <person name="Estrella L.A."/>
            <person name="Voegtly L.J."/>
            <person name="Kuhn J.H."/>
            <person name="Suen G."/>
            <person name="Deblois C.L."/>
            <person name="Dunn C."/>
            <person name="Juan-Salles C."/>
            <person name="Goldberg T.L."/>
        </authorList>
    </citation>
    <scope>NUCLEOTIDE SEQUENCE</scope>
    <source>
        <strain evidence="1">JB2</strain>
    </source>
</reference>
<dbReference type="Proteomes" id="UP000594603">
    <property type="component" value="Plasmid p2"/>
</dbReference>
<sequence>MSELIKINYNNTVSGRELHKFLEIGTQFTKWFERMIGYGFDINSDFRLVSQKRITNNPKNPYTIETDYEITLDMAKEISMIQRTEKGKQARQYFINCEKKLKEVVKKPLTTLEQLKLHYLALDEQNKELKQVKADVTDLKNNMPLFNIECKDLQQAVRAKGCEVLGGYGSKAYKSNSIRQKVYTDIQHQLKREFGVTRYEAIKRQYLANAHMIVQNYTAPTYLINEIYNENNQIPFSDLGATAYL</sequence>
<gene>
    <name evidence="1" type="ORF">HH195_11895</name>
</gene>
<keyword evidence="1" id="KW-0614">Plasmid</keyword>
<protein>
    <submittedName>
        <fullName evidence="1">Phage antirepressor Ant</fullName>
    </submittedName>
</protein>
<geneLocation type="plasmid" evidence="1 2">
    <name>p2</name>
</geneLocation>
<keyword evidence="2" id="KW-1185">Reference proteome</keyword>
<proteinExistence type="predicted"/>
<name>A0ACD1BGI0_9CLOT</name>